<feature type="region of interest" description="Disordered" evidence="1">
    <location>
        <begin position="301"/>
        <end position="353"/>
    </location>
</feature>
<gene>
    <name evidence="2" type="ORF">O0I10_005675</name>
</gene>
<dbReference type="RefSeq" id="XP_058343548.1">
    <property type="nucleotide sequence ID" value="XM_058485713.1"/>
</dbReference>
<dbReference type="PANTHER" id="PTHR10933">
    <property type="entry name" value="IMMUNOGLOBULIN-BINDING PROTEIN 1"/>
    <property type="match status" value="1"/>
</dbReference>
<feature type="region of interest" description="Disordered" evidence="1">
    <location>
        <begin position="129"/>
        <end position="150"/>
    </location>
</feature>
<dbReference type="GO" id="GO:0035303">
    <property type="term" value="P:regulation of dephosphorylation"/>
    <property type="evidence" value="ECO:0007669"/>
    <property type="project" value="TreeGrafter"/>
</dbReference>
<comment type="caution">
    <text evidence="2">The sequence shown here is derived from an EMBL/GenBank/DDBJ whole genome shotgun (WGS) entry which is preliminary data.</text>
</comment>
<dbReference type="InterPro" id="IPR007304">
    <property type="entry name" value="TAP46-like"/>
</dbReference>
<dbReference type="Proteomes" id="UP001234581">
    <property type="component" value="Unassembled WGS sequence"/>
</dbReference>
<dbReference type="GO" id="GO:0009966">
    <property type="term" value="P:regulation of signal transduction"/>
    <property type="evidence" value="ECO:0007669"/>
    <property type="project" value="InterPro"/>
</dbReference>
<sequence length="353" mass="40609">MDLNNASLGELFISGQTILNELEDTTLASIDPEYQAKVHDALSRLERAHDLVHQLAIFSSNELIDDMSPNDMRFLLIPVYLGDLTLKVTDRNKSRRHILEAAKNHFNTYMNACEEHQLLSGADLEAYKRSVDNSSSSSNRSLPPAQQRQQKIEMFKREKATEQRIRELRERLNVDENEDKDDIERDWVLALIQLHILKALQHLHSIDQELVMVKEMEAISEDRQRMSSTAGRSDEQTARTDMRPSTWGRDKPLLSKEGRPLQPFVITNKRQALKDQVFRPGWSLPTMSIDDYLAQEEARGNIIRGGGEPPSEEKKEIDDNDYEAQDAETMRQRNWDEFVEANPKGWGNRGNKG</sequence>
<organism evidence="2 3">
    <name type="scientific">Lichtheimia ornata</name>
    <dbReference type="NCBI Taxonomy" id="688661"/>
    <lineage>
        <taxon>Eukaryota</taxon>
        <taxon>Fungi</taxon>
        <taxon>Fungi incertae sedis</taxon>
        <taxon>Mucoromycota</taxon>
        <taxon>Mucoromycotina</taxon>
        <taxon>Mucoromycetes</taxon>
        <taxon>Mucorales</taxon>
        <taxon>Lichtheimiaceae</taxon>
        <taxon>Lichtheimia</taxon>
    </lineage>
</organism>
<protein>
    <recommendedName>
        <fullName evidence="4">TAP42-like protein</fullName>
    </recommendedName>
</protein>
<dbReference type="PANTHER" id="PTHR10933:SF9">
    <property type="entry name" value="IMMUNOGLOBULIN-BINDING PROTEIN 1"/>
    <property type="match status" value="1"/>
</dbReference>
<proteinExistence type="predicted"/>
<dbReference type="GeneID" id="83213087"/>
<feature type="compositionally biased region" description="Basic and acidic residues" evidence="1">
    <location>
        <begin position="232"/>
        <end position="259"/>
    </location>
</feature>
<dbReference type="EMBL" id="JARTCD010000023">
    <property type="protein sequence ID" value="KAJ8658635.1"/>
    <property type="molecule type" value="Genomic_DNA"/>
</dbReference>
<dbReference type="InterPro" id="IPR038511">
    <property type="entry name" value="TAP42/TAP46-like_sf"/>
</dbReference>
<feature type="compositionally biased region" description="Low complexity" evidence="1">
    <location>
        <begin position="132"/>
        <end position="141"/>
    </location>
</feature>
<keyword evidence="3" id="KW-1185">Reference proteome</keyword>
<evidence type="ECO:0008006" key="4">
    <source>
        <dbReference type="Google" id="ProtNLM"/>
    </source>
</evidence>
<accession>A0AAD7V5H5</accession>
<evidence type="ECO:0000313" key="3">
    <source>
        <dbReference type="Proteomes" id="UP001234581"/>
    </source>
</evidence>
<dbReference type="Pfam" id="PF04177">
    <property type="entry name" value="TAP42"/>
    <property type="match status" value="1"/>
</dbReference>
<evidence type="ECO:0000256" key="1">
    <source>
        <dbReference type="SAM" id="MobiDB-lite"/>
    </source>
</evidence>
<evidence type="ECO:0000313" key="2">
    <source>
        <dbReference type="EMBL" id="KAJ8658635.1"/>
    </source>
</evidence>
<dbReference type="GO" id="GO:0005829">
    <property type="term" value="C:cytosol"/>
    <property type="evidence" value="ECO:0007669"/>
    <property type="project" value="TreeGrafter"/>
</dbReference>
<dbReference type="Gene3D" id="1.25.40.540">
    <property type="entry name" value="TAP42-like family"/>
    <property type="match status" value="1"/>
</dbReference>
<dbReference type="AlphaFoldDB" id="A0AAD7V5H5"/>
<reference evidence="2 3" key="1">
    <citation type="submission" date="2023-03" db="EMBL/GenBank/DDBJ databases">
        <title>Genome sequence of Lichtheimia ornata CBS 291.66.</title>
        <authorList>
            <person name="Mohabir J.T."/>
            <person name="Shea T.P."/>
            <person name="Kurbessoian T."/>
            <person name="Berby B."/>
            <person name="Fontaine J."/>
            <person name="Livny J."/>
            <person name="Gnirke A."/>
            <person name="Stajich J.E."/>
            <person name="Cuomo C.A."/>
        </authorList>
    </citation>
    <scope>NUCLEOTIDE SEQUENCE [LARGE SCALE GENOMIC DNA]</scope>
    <source>
        <strain evidence="2">CBS 291.66</strain>
    </source>
</reference>
<feature type="region of interest" description="Disordered" evidence="1">
    <location>
        <begin position="222"/>
        <end position="260"/>
    </location>
</feature>
<dbReference type="GO" id="GO:0051721">
    <property type="term" value="F:protein phosphatase 2A binding"/>
    <property type="evidence" value="ECO:0007669"/>
    <property type="project" value="TreeGrafter"/>
</dbReference>
<name>A0AAD7V5H5_9FUNG</name>